<name>A0A9W9RIJ9_9EURO</name>
<dbReference type="EMBL" id="JAPZBT010000004">
    <property type="protein sequence ID" value="KAJ5360952.1"/>
    <property type="molecule type" value="Genomic_DNA"/>
</dbReference>
<proteinExistence type="predicted"/>
<gene>
    <name evidence="1" type="ORF">N7517_010143</name>
</gene>
<reference evidence="1" key="2">
    <citation type="journal article" date="2023" name="IMA Fungus">
        <title>Comparative genomic study of the Penicillium genus elucidates a diverse pangenome and 15 lateral gene transfer events.</title>
        <authorList>
            <person name="Petersen C."/>
            <person name="Sorensen T."/>
            <person name="Nielsen M.R."/>
            <person name="Sondergaard T.E."/>
            <person name="Sorensen J.L."/>
            <person name="Fitzpatrick D.A."/>
            <person name="Frisvad J.C."/>
            <person name="Nielsen K.L."/>
        </authorList>
    </citation>
    <scope>NUCLEOTIDE SEQUENCE</scope>
    <source>
        <strain evidence="1">IBT 3081</strain>
    </source>
</reference>
<keyword evidence="2" id="KW-1185">Reference proteome</keyword>
<dbReference type="AlphaFoldDB" id="A0A9W9RIJ9"/>
<evidence type="ECO:0000313" key="2">
    <source>
        <dbReference type="Proteomes" id="UP001147752"/>
    </source>
</evidence>
<dbReference type="GeneID" id="81467049"/>
<reference evidence="1" key="1">
    <citation type="submission" date="2022-12" db="EMBL/GenBank/DDBJ databases">
        <authorList>
            <person name="Petersen C."/>
        </authorList>
    </citation>
    <scope>NUCLEOTIDE SEQUENCE</scope>
    <source>
        <strain evidence="1">IBT 3081</strain>
    </source>
</reference>
<dbReference type="OrthoDB" id="10364656at2759"/>
<evidence type="ECO:0000313" key="1">
    <source>
        <dbReference type="EMBL" id="KAJ5360952.1"/>
    </source>
</evidence>
<dbReference type="Proteomes" id="UP001147752">
    <property type="component" value="Unassembled WGS sequence"/>
</dbReference>
<organism evidence="1 2">
    <name type="scientific">Penicillium concentricum</name>
    <dbReference type="NCBI Taxonomy" id="293559"/>
    <lineage>
        <taxon>Eukaryota</taxon>
        <taxon>Fungi</taxon>
        <taxon>Dikarya</taxon>
        <taxon>Ascomycota</taxon>
        <taxon>Pezizomycotina</taxon>
        <taxon>Eurotiomycetes</taxon>
        <taxon>Eurotiomycetidae</taxon>
        <taxon>Eurotiales</taxon>
        <taxon>Aspergillaceae</taxon>
        <taxon>Penicillium</taxon>
    </lineage>
</organism>
<dbReference type="RefSeq" id="XP_056576438.1">
    <property type="nucleotide sequence ID" value="XM_056727866.1"/>
</dbReference>
<sequence>MGKSSKALSLNYTLPEPNLTSALFVSEEGSSIGGIHSFPTGDTPSGHRHECYQGAIYSAASPRFKGTHLTFIGTTARETDPEKWNSLLGDLFANQLSGKQKMAATSRESKEEGRMITDSSCSQAQKMLMSNGILILSKRQ</sequence>
<protein>
    <submittedName>
        <fullName evidence="1">Uncharacterized protein</fullName>
    </submittedName>
</protein>
<accession>A0A9W9RIJ9</accession>
<comment type="caution">
    <text evidence="1">The sequence shown here is derived from an EMBL/GenBank/DDBJ whole genome shotgun (WGS) entry which is preliminary data.</text>
</comment>